<keyword evidence="5" id="KW-1185">Reference proteome</keyword>
<evidence type="ECO:0000256" key="1">
    <source>
        <dbReference type="ARBA" id="ARBA00023157"/>
    </source>
</evidence>
<dbReference type="AlphaFoldDB" id="A0A3S3S7S6"/>
<protein>
    <recommendedName>
        <fullName evidence="3">CUB domain-containing protein</fullName>
    </recommendedName>
</protein>
<dbReference type="PROSITE" id="PS01180">
    <property type="entry name" value="CUB"/>
    <property type="match status" value="1"/>
</dbReference>
<sequence>AEARFISYDSLEDQVSAAGAREGLSNLDLEARSIIQTAQQTLSNASDATREFVSSVFARGQPCNTKNGMVGVCVFKKQCNSAVSGIHDEGTCGTAGYVCCVSLISCGHRTSSGLSYFINPEYPKGSKASRMCEAIIMKTHQEICQFRVTFETFELAGPTKGECLNDAFSVSGHNRNFEIPHICGQNTNQHIIVPVDQASCGTRFTFITTGSYQARRWRLKITQIKCGHDFQAPNGCLKYYLTPSGTMKSFNFDSDNKHEGYFNNLNYAMCIKRANNFCGITLSSFDFHVSNLYPNCSSDNCRNTDFIQVPPSKKVTPARLCGEKFNPVAGMHSNAPLRLEMTTPFVFYFKSTGEGPKPKGFAIDYQQNLCR</sequence>
<evidence type="ECO:0000313" key="4">
    <source>
        <dbReference type="EMBL" id="RWS10365.1"/>
    </source>
</evidence>
<dbReference type="EMBL" id="NCKU01002122">
    <property type="protein sequence ID" value="RWS10365.1"/>
    <property type="molecule type" value="Genomic_DNA"/>
</dbReference>
<comment type="caution">
    <text evidence="2">Lacks conserved residue(s) required for the propagation of feature annotation.</text>
</comment>
<reference evidence="4 5" key="1">
    <citation type="journal article" date="2018" name="Gigascience">
        <title>Genomes of trombidid mites reveal novel predicted allergens and laterally-transferred genes associated with secondary metabolism.</title>
        <authorList>
            <person name="Dong X."/>
            <person name="Chaisiri K."/>
            <person name="Xia D."/>
            <person name="Armstrong S.D."/>
            <person name="Fang Y."/>
            <person name="Donnelly M.J."/>
            <person name="Kadowaki T."/>
            <person name="McGarry J.W."/>
            <person name="Darby A.C."/>
            <person name="Makepeace B.L."/>
        </authorList>
    </citation>
    <scope>NUCLEOTIDE SEQUENCE [LARGE SCALE GENOMIC DNA]</scope>
    <source>
        <strain evidence="4">UoL-WK</strain>
    </source>
</reference>
<organism evidence="4 5">
    <name type="scientific">Dinothrombium tinctorium</name>
    <dbReference type="NCBI Taxonomy" id="1965070"/>
    <lineage>
        <taxon>Eukaryota</taxon>
        <taxon>Metazoa</taxon>
        <taxon>Ecdysozoa</taxon>
        <taxon>Arthropoda</taxon>
        <taxon>Chelicerata</taxon>
        <taxon>Arachnida</taxon>
        <taxon>Acari</taxon>
        <taxon>Acariformes</taxon>
        <taxon>Trombidiformes</taxon>
        <taxon>Prostigmata</taxon>
        <taxon>Anystina</taxon>
        <taxon>Parasitengona</taxon>
        <taxon>Trombidioidea</taxon>
        <taxon>Trombidiidae</taxon>
        <taxon>Dinothrombium</taxon>
    </lineage>
</organism>
<feature type="non-terminal residue" evidence="4">
    <location>
        <position position="1"/>
    </location>
</feature>
<dbReference type="InterPro" id="IPR000859">
    <property type="entry name" value="CUB_dom"/>
</dbReference>
<dbReference type="PANTHER" id="PTHR33236">
    <property type="entry name" value="INTRAFLAGELLAR TRANSPORT PROTEIN 122 FAMILY PROTEIN-RELATED"/>
    <property type="match status" value="1"/>
</dbReference>
<dbReference type="Pfam" id="PF00431">
    <property type="entry name" value="CUB"/>
    <property type="match status" value="1"/>
</dbReference>
<keyword evidence="1" id="KW-1015">Disulfide bond</keyword>
<accession>A0A3S3S7S6</accession>
<dbReference type="InterPro" id="IPR035914">
    <property type="entry name" value="Sperma_CUB_dom_sf"/>
</dbReference>
<gene>
    <name evidence="4" type="ORF">B4U79_07550</name>
</gene>
<dbReference type="OrthoDB" id="2105077at2759"/>
<dbReference type="SUPFAM" id="SSF49854">
    <property type="entry name" value="Spermadhesin, CUB domain"/>
    <property type="match status" value="1"/>
</dbReference>
<evidence type="ECO:0000259" key="3">
    <source>
        <dbReference type="PROSITE" id="PS01180"/>
    </source>
</evidence>
<feature type="domain" description="CUB" evidence="3">
    <location>
        <begin position="106"/>
        <end position="224"/>
    </location>
</feature>
<dbReference type="PANTHER" id="PTHR33236:SF11">
    <property type="entry name" value="CUB DOMAIN-CONTAINING PROTEIN"/>
    <property type="match status" value="1"/>
</dbReference>
<dbReference type="InterPro" id="IPR058698">
    <property type="entry name" value="CUB_metazoa"/>
</dbReference>
<dbReference type="Gene3D" id="2.60.120.290">
    <property type="entry name" value="Spermadhesin, CUB domain"/>
    <property type="match status" value="2"/>
</dbReference>
<dbReference type="Proteomes" id="UP000285301">
    <property type="component" value="Unassembled WGS sequence"/>
</dbReference>
<evidence type="ECO:0000313" key="5">
    <source>
        <dbReference type="Proteomes" id="UP000285301"/>
    </source>
</evidence>
<name>A0A3S3S7S6_9ACAR</name>
<dbReference type="STRING" id="1965070.A0A3S3S7S6"/>
<dbReference type="Pfam" id="PF26080">
    <property type="entry name" value="CUB_animal"/>
    <property type="match status" value="1"/>
</dbReference>
<comment type="caution">
    <text evidence="4">The sequence shown here is derived from an EMBL/GenBank/DDBJ whole genome shotgun (WGS) entry which is preliminary data.</text>
</comment>
<evidence type="ECO:0000256" key="2">
    <source>
        <dbReference type="PROSITE-ProRule" id="PRU00059"/>
    </source>
</evidence>
<proteinExistence type="predicted"/>